<protein>
    <recommendedName>
        <fullName evidence="2">VOC domain-containing protein</fullName>
    </recommendedName>
</protein>
<dbReference type="Pfam" id="PF00903">
    <property type="entry name" value="Glyoxalase"/>
    <property type="match status" value="1"/>
</dbReference>
<dbReference type="AlphaFoldDB" id="R2R432"/>
<organism evidence="3 5">
    <name type="scientific">Enterococcus malodoratus ATCC 43197</name>
    <dbReference type="NCBI Taxonomy" id="1158601"/>
    <lineage>
        <taxon>Bacteria</taxon>
        <taxon>Bacillati</taxon>
        <taxon>Bacillota</taxon>
        <taxon>Bacilli</taxon>
        <taxon>Lactobacillales</taxon>
        <taxon>Enterococcaceae</taxon>
        <taxon>Enterococcus</taxon>
    </lineage>
</organism>
<reference evidence="4 6" key="2">
    <citation type="submission" date="2013-03" db="EMBL/GenBank/DDBJ databases">
        <title>The Genome Sequence of Enterococcus malodoratus ATCC_43197 (PacBio/Illumina hybrid assembly).</title>
        <authorList>
            <consortium name="The Broad Institute Genomics Platform"/>
            <consortium name="The Broad Institute Genome Sequencing Center for Infectious Disease"/>
            <person name="Earl A."/>
            <person name="Russ C."/>
            <person name="Gilmore M."/>
            <person name="Surin D."/>
            <person name="Walker B."/>
            <person name="Young S."/>
            <person name="Zeng Q."/>
            <person name="Gargeya S."/>
            <person name="Fitzgerald M."/>
            <person name="Haas B."/>
            <person name="Abouelleil A."/>
            <person name="Allen A.W."/>
            <person name="Alvarado L."/>
            <person name="Arachchi H.M."/>
            <person name="Berlin A.M."/>
            <person name="Chapman S.B."/>
            <person name="Gainer-Dewar J."/>
            <person name="Goldberg J."/>
            <person name="Griggs A."/>
            <person name="Gujja S."/>
            <person name="Hansen M."/>
            <person name="Howarth C."/>
            <person name="Imamovic A."/>
            <person name="Ireland A."/>
            <person name="Larimer J."/>
            <person name="McCowan C."/>
            <person name="Murphy C."/>
            <person name="Pearson M."/>
            <person name="Poon T.W."/>
            <person name="Priest M."/>
            <person name="Roberts A."/>
            <person name="Saif S."/>
            <person name="Shea T."/>
            <person name="Sisk P."/>
            <person name="Sykes S."/>
            <person name="Wortman J."/>
            <person name="Nusbaum C."/>
            <person name="Birren B."/>
        </authorList>
    </citation>
    <scope>NUCLEOTIDE SEQUENCE [LARGE SCALE GENOMIC DNA]</scope>
    <source>
        <strain evidence="4 6">ATCC 43197</strain>
    </source>
</reference>
<proteinExistence type="predicted"/>
<sequence>MPSISHITFIVKNLERSSNMLKNVFGAKEIYSSEAIQFSVHPEKFFLLDSLWIALMEDPTVDLPKSYNHIAFNIPISELEGYRSRIKKAGLKIEKGRSRITGEGESIYFYDYDNHLFELHTGSLEERLTKYNSYQD</sequence>
<dbReference type="SUPFAM" id="SSF54593">
    <property type="entry name" value="Glyoxalase/Bleomycin resistance protein/Dihydroxybiphenyl dioxygenase"/>
    <property type="match status" value="1"/>
</dbReference>
<gene>
    <name evidence="4" type="ORF">I585_02345</name>
    <name evidence="3" type="ORF">UAI_03163</name>
</gene>
<evidence type="ECO:0000259" key="2">
    <source>
        <dbReference type="PROSITE" id="PS51819"/>
    </source>
</evidence>
<evidence type="ECO:0000256" key="1">
    <source>
        <dbReference type="ARBA" id="ARBA00022723"/>
    </source>
</evidence>
<dbReference type="PROSITE" id="PS51819">
    <property type="entry name" value="VOC"/>
    <property type="match status" value="1"/>
</dbReference>
<dbReference type="PANTHER" id="PTHR36113">
    <property type="entry name" value="LYASE, PUTATIVE-RELATED-RELATED"/>
    <property type="match status" value="1"/>
</dbReference>
<comment type="caution">
    <text evidence="3">The sequence shown here is derived from an EMBL/GenBank/DDBJ whole genome shotgun (WGS) entry which is preliminary data.</text>
</comment>
<evidence type="ECO:0000313" key="4">
    <source>
        <dbReference type="EMBL" id="EOT66824.1"/>
    </source>
</evidence>
<reference evidence="3 5" key="1">
    <citation type="submission" date="2013-02" db="EMBL/GenBank/DDBJ databases">
        <title>The Genome Sequence of Enterococcus malodoratus ATCC_43197.</title>
        <authorList>
            <consortium name="The Broad Institute Genome Sequencing Platform"/>
            <consortium name="The Broad Institute Genome Sequencing Center for Infectious Disease"/>
            <person name="Earl A.M."/>
            <person name="Gilmore M.S."/>
            <person name="Lebreton F."/>
            <person name="Walker B."/>
            <person name="Young S.K."/>
            <person name="Zeng Q."/>
            <person name="Gargeya S."/>
            <person name="Fitzgerald M."/>
            <person name="Haas B."/>
            <person name="Abouelleil A."/>
            <person name="Alvarado L."/>
            <person name="Arachchi H.M."/>
            <person name="Berlin A.M."/>
            <person name="Chapman S.B."/>
            <person name="Dewar J."/>
            <person name="Goldberg J."/>
            <person name="Griggs A."/>
            <person name="Gujja S."/>
            <person name="Hansen M."/>
            <person name="Howarth C."/>
            <person name="Imamovic A."/>
            <person name="Larimer J."/>
            <person name="McCowan C."/>
            <person name="Murphy C."/>
            <person name="Neiman D."/>
            <person name="Pearson M."/>
            <person name="Priest M."/>
            <person name="Roberts A."/>
            <person name="Saif S."/>
            <person name="Shea T."/>
            <person name="Sisk P."/>
            <person name="Sykes S."/>
            <person name="Wortman J."/>
            <person name="Nusbaum C."/>
            <person name="Birren B."/>
        </authorList>
    </citation>
    <scope>NUCLEOTIDE SEQUENCE [LARGE SCALE GENOMIC DNA]</scope>
    <source>
        <strain evidence="3 5">ATCC 43197</strain>
    </source>
</reference>
<dbReference type="Proteomes" id="UP000013783">
    <property type="component" value="Unassembled WGS sequence"/>
</dbReference>
<dbReference type="InterPro" id="IPR004360">
    <property type="entry name" value="Glyas_Fos-R_dOase_dom"/>
</dbReference>
<dbReference type="RefSeq" id="WP_010741963.1">
    <property type="nucleotide sequence ID" value="NZ_KB946251.1"/>
</dbReference>
<dbReference type="InterPro" id="IPR051332">
    <property type="entry name" value="Fosfomycin_Res_Enzymes"/>
</dbReference>
<dbReference type="EMBL" id="AJAK01000020">
    <property type="protein sequence ID" value="EOH75361.1"/>
    <property type="molecule type" value="Genomic_DNA"/>
</dbReference>
<dbReference type="PANTHER" id="PTHR36113:SF6">
    <property type="entry name" value="FOSFOMYCIN RESISTANCE PROTEIN FOSX"/>
    <property type="match status" value="1"/>
</dbReference>
<dbReference type="eggNOG" id="COG0346">
    <property type="taxonomic scope" value="Bacteria"/>
</dbReference>
<keyword evidence="1" id="KW-0479">Metal-binding</keyword>
<dbReference type="GO" id="GO:0046872">
    <property type="term" value="F:metal ion binding"/>
    <property type="evidence" value="ECO:0007669"/>
    <property type="project" value="UniProtKB-KW"/>
</dbReference>
<dbReference type="NCBIfam" id="NF000222">
    <property type="entry name" value="FosX"/>
    <property type="match status" value="1"/>
</dbReference>
<evidence type="ECO:0000313" key="3">
    <source>
        <dbReference type="EMBL" id="EOH75361.1"/>
    </source>
</evidence>
<dbReference type="Gene3D" id="3.10.180.10">
    <property type="entry name" value="2,3-Dihydroxybiphenyl 1,2-Dioxygenase, domain 1"/>
    <property type="match status" value="1"/>
</dbReference>
<dbReference type="PATRIC" id="fig|1158601.3.peg.3133"/>
<dbReference type="InterPro" id="IPR029068">
    <property type="entry name" value="Glyas_Bleomycin-R_OHBP_Dase"/>
</dbReference>
<dbReference type="InterPro" id="IPR037523">
    <property type="entry name" value="VOC_core"/>
</dbReference>
<dbReference type="Proteomes" id="UP000014148">
    <property type="component" value="Unassembled WGS sequence"/>
</dbReference>
<evidence type="ECO:0000313" key="5">
    <source>
        <dbReference type="Proteomes" id="UP000013783"/>
    </source>
</evidence>
<feature type="domain" description="VOC" evidence="2">
    <location>
        <begin position="3"/>
        <end position="122"/>
    </location>
</feature>
<accession>R2R432</accession>
<name>R2R432_9ENTE</name>
<dbReference type="GeneID" id="79784720"/>
<dbReference type="STRING" id="71451.RV07_GL001468"/>
<evidence type="ECO:0000313" key="6">
    <source>
        <dbReference type="Proteomes" id="UP000014148"/>
    </source>
</evidence>
<keyword evidence="6" id="KW-1185">Reference proteome</keyword>
<dbReference type="EMBL" id="ASWA01000003">
    <property type="protein sequence ID" value="EOT66824.1"/>
    <property type="molecule type" value="Genomic_DNA"/>
</dbReference>